<dbReference type="Proteomes" id="UP001056455">
    <property type="component" value="Chromosome"/>
</dbReference>
<keyword evidence="3" id="KW-1185">Reference proteome</keyword>
<reference evidence="2" key="1">
    <citation type="submission" date="2022-06" db="EMBL/GenBank/DDBJ databases">
        <title>Ornithinimicrobium HY1793.</title>
        <authorList>
            <person name="Huang Y."/>
        </authorList>
    </citation>
    <scope>NUCLEOTIDE SEQUENCE</scope>
    <source>
        <strain evidence="2">HY1793</strain>
    </source>
</reference>
<protein>
    <recommendedName>
        <fullName evidence="4">CopG family transcriptional regulator</fullName>
    </recommendedName>
</protein>
<dbReference type="EMBL" id="CP099489">
    <property type="protein sequence ID" value="USQ78524.1"/>
    <property type="molecule type" value="Genomic_DNA"/>
</dbReference>
<gene>
    <name evidence="2" type="ORF">NF556_12850</name>
</gene>
<accession>A0ABY4YPA5</accession>
<evidence type="ECO:0000313" key="2">
    <source>
        <dbReference type="EMBL" id="USQ78524.1"/>
    </source>
</evidence>
<feature type="compositionally biased region" description="Basic and acidic residues" evidence="1">
    <location>
        <begin position="13"/>
        <end position="24"/>
    </location>
</feature>
<dbReference type="RefSeq" id="WP_252591322.1">
    <property type="nucleotide sequence ID" value="NZ_CP099489.1"/>
</dbReference>
<evidence type="ECO:0000313" key="3">
    <source>
        <dbReference type="Proteomes" id="UP001056455"/>
    </source>
</evidence>
<feature type="region of interest" description="Disordered" evidence="1">
    <location>
        <begin position="1"/>
        <end position="40"/>
    </location>
</feature>
<name>A0ABY4YPA5_9MICO</name>
<proteinExistence type="predicted"/>
<organism evidence="2 3">
    <name type="scientific">Ornithinimicrobium faecis</name>
    <dbReference type="NCBI Taxonomy" id="2934158"/>
    <lineage>
        <taxon>Bacteria</taxon>
        <taxon>Bacillati</taxon>
        <taxon>Actinomycetota</taxon>
        <taxon>Actinomycetes</taxon>
        <taxon>Micrococcales</taxon>
        <taxon>Ornithinimicrobiaceae</taxon>
        <taxon>Ornithinimicrobium</taxon>
    </lineage>
</organism>
<evidence type="ECO:0000256" key="1">
    <source>
        <dbReference type="SAM" id="MobiDB-lite"/>
    </source>
</evidence>
<sequence length="80" mass="9154">MAKTVDPKLIAQMREESERTKDDPYPTDTRGSRPNRSQVYSVRLSAEEQARVQSVADARHLPASTLVRSWILERLDRESA</sequence>
<evidence type="ECO:0008006" key="4">
    <source>
        <dbReference type="Google" id="ProtNLM"/>
    </source>
</evidence>